<dbReference type="GeneID" id="83040551"/>
<dbReference type="Proteomes" id="UP000242792">
    <property type="component" value="Chromosome"/>
</dbReference>
<dbReference type="InterPro" id="IPR005358">
    <property type="entry name" value="Puta_zinc/iron-chelating_dom"/>
</dbReference>
<dbReference type="KEGG" id="cke:B5M06_14660"/>
<accession>A0A1V0BH87</accession>
<protein>
    <submittedName>
        <fullName evidence="1">Zinc/iron-chelating domain-containing protein</fullName>
    </submittedName>
</protein>
<reference evidence="1 2" key="1">
    <citation type="submission" date="2017-03" db="EMBL/GenBank/DDBJ databases">
        <title>Rapid Whole Genome Sequencing of Comamonas kerstersii Causing Continuous ambulatory Peritoneal Dialysis-Associated Peritonitis.</title>
        <authorList>
            <person name="Zheng B."/>
        </authorList>
    </citation>
    <scope>NUCLEOTIDE SEQUENCE [LARGE SCALE GENOMIC DNA]</scope>
    <source>
        <strain evidence="1 2">8943</strain>
    </source>
</reference>
<organism evidence="1 2">
    <name type="scientific">Comamonas kerstersii</name>
    <dbReference type="NCBI Taxonomy" id="225992"/>
    <lineage>
        <taxon>Bacteria</taxon>
        <taxon>Pseudomonadati</taxon>
        <taxon>Pseudomonadota</taxon>
        <taxon>Betaproteobacteria</taxon>
        <taxon>Burkholderiales</taxon>
        <taxon>Comamonadaceae</taxon>
        <taxon>Comamonas</taxon>
    </lineage>
</organism>
<dbReference type="Pfam" id="PF03692">
    <property type="entry name" value="CxxCxxCC"/>
    <property type="match status" value="1"/>
</dbReference>
<evidence type="ECO:0000313" key="2">
    <source>
        <dbReference type="Proteomes" id="UP000242792"/>
    </source>
</evidence>
<sequence>MSQKFPCTECGRCCQNVNLSDETIFLDRGDGTCRYFEETTKHCSIYLKRPDICRVDVQFHNRFYKIYTWDEYVNINLKMCEILDEK</sequence>
<name>A0A1V0BH87_9BURK</name>
<gene>
    <name evidence="1" type="ORF">B5M06_14660</name>
</gene>
<dbReference type="RefSeq" id="WP_080025283.1">
    <property type="nucleotide sequence ID" value="NZ_CP020121.1"/>
</dbReference>
<proteinExistence type="predicted"/>
<dbReference type="OrthoDB" id="71604at2"/>
<evidence type="ECO:0000313" key="1">
    <source>
        <dbReference type="EMBL" id="AQZ99306.1"/>
    </source>
</evidence>
<dbReference type="EMBL" id="CP020121">
    <property type="protein sequence ID" value="AQZ99306.1"/>
    <property type="molecule type" value="Genomic_DNA"/>
</dbReference>
<dbReference type="AlphaFoldDB" id="A0A1V0BH87"/>